<sequence>MIKVARAYQHDFEMFPIEDELESPRRRISKIPQNIPRKRDNLLSISGAFVTLARWLAWLPSPEHDQEAFAGLQKAAKMQCAYFMLAQGGEQSQTIEIEGLPTVTWDGKDILRTGFINVTRWMDAYFLAMLVRDQASMDKLANFPVALFRQGPTISGECSHMMVATIVAWHHNQADYPQKLIATMQAINANGEDWAIELAGGIMETMMAATTDMDVNFDEVLAKNLALQEKYDMKNGIPIDAFLSLPLVALAGLRHDNGHAVNVESPMAPRFYIEGTYL</sequence>
<name>A0ABU7G6I7_9ALTE</name>
<dbReference type="RefSeq" id="WP_329776018.1">
    <property type="nucleotide sequence ID" value="NZ_JAYDYW010000011.1"/>
</dbReference>
<accession>A0ABU7G6I7</accession>
<dbReference type="Pfam" id="PF15575">
    <property type="entry name" value="Imm49"/>
    <property type="match status" value="1"/>
</dbReference>
<keyword evidence="2" id="KW-1185">Reference proteome</keyword>
<evidence type="ECO:0000313" key="2">
    <source>
        <dbReference type="Proteomes" id="UP001310248"/>
    </source>
</evidence>
<reference evidence="1 2" key="2">
    <citation type="submission" date="2023-12" db="EMBL/GenBank/DDBJ databases">
        <authorList>
            <consortium name="Cladostephus spongiosus"/>
            <person name="Lorente B."/>
            <person name="Cabral C."/>
            <person name="Frias J."/>
            <person name="Faria J."/>
            <person name="Toubarro D."/>
        </authorList>
    </citation>
    <scope>NUCLEOTIDE SEQUENCE [LARGE SCALE GENOMIC DNA]</scope>
    <source>
        <strain evidence="1 2">ZMCS4</strain>
    </source>
</reference>
<dbReference type="Proteomes" id="UP001310248">
    <property type="component" value="Unassembled WGS sequence"/>
</dbReference>
<gene>
    <name evidence="1" type="ORF">SNR37_000343</name>
</gene>
<dbReference type="EMBL" id="JAYDYW010000011">
    <property type="protein sequence ID" value="MEE1675021.1"/>
    <property type="molecule type" value="Genomic_DNA"/>
</dbReference>
<comment type="caution">
    <text evidence="1">The sequence shown here is derived from an EMBL/GenBank/DDBJ whole genome shotgun (WGS) entry which is preliminary data.</text>
</comment>
<organism evidence="1 2">
    <name type="scientific">Agarivorans aestuarii</name>
    <dbReference type="NCBI Taxonomy" id="1563703"/>
    <lineage>
        <taxon>Bacteria</taxon>
        <taxon>Pseudomonadati</taxon>
        <taxon>Pseudomonadota</taxon>
        <taxon>Gammaproteobacteria</taxon>
        <taxon>Alteromonadales</taxon>
        <taxon>Alteromonadaceae</taxon>
        <taxon>Agarivorans</taxon>
    </lineage>
</organism>
<protein>
    <submittedName>
        <fullName evidence="1">Immunity 49 family protein</fullName>
    </submittedName>
</protein>
<proteinExistence type="predicted"/>
<evidence type="ECO:0000313" key="1">
    <source>
        <dbReference type="EMBL" id="MEE1675021.1"/>
    </source>
</evidence>
<dbReference type="InterPro" id="IPR029074">
    <property type="entry name" value="Imm49"/>
</dbReference>
<reference evidence="2" key="1">
    <citation type="submission" date="2023-07" db="EMBL/GenBank/DDBJ databases">
        <title>Draft genome sequence of Agarivorans aestuarii strain ZMCS4, a CAZymes producing bacteria isolated from the marine brown algae Clodostephus spongiosus.</title>
        <authorList>
            <person name="Lorente B."/>
            <person name="Cabral C."/>
            <person name="Frias J."/>
            <person name="Faria J."/>
            <person name="Toubarro D."/>
        </authorList>
    </citation>
    <scope>NUCLEOTIDE SEQUENCE [LARGE SCALE GENOMIC DNA]</scope>
    <source>
        <strain evidence="2">ZMCS4</strain>
    </source>
</reference>